<dbReference type="Proteomes" id="UP000027192">
    <property type="component" value="Unassembled WGS sequence"/>
</dbReference>
<gene>
    <name evidence="9" type="ORF">EA58_13415</name>
</gene>
<sequence length="226" mass="24894">MVAAVLGFGGGMLLIAFMPLFLPAAAVIPVHGVTQMVSNVSRAVFSWREVAWPLLPAYLMGAVMGTLLIGFTVVHAATNYLPLFIGSYILLNVWHKGFMRWISQFESMFMAGFVLSALGLLVGAPGPVFHPMVMKKLENKHQLVATTAMMMTIAHGLKLLMFGWIGFAYIEQWPLLLVLMLSAMLGSWLGTHIRRRTNDEMWMVAMKILLSGLAIHMMISVGTGLQ</sequence>
<keyword evidence="10" id="KW-1185">Reference proteome</keyword>
<keyword evidence="6 8" id="KW-1133">Transmembrane helix</keyword>
<keyword evidence="4 8" id="KW-1003">Cell membrane</keyword>
<feature type="transmembrane region" description="Helical" evidence="8">
    <location>
        <begin position="202"/>
        <end position="225"/>
    </location>
</feature>
<dbReference type="GO" id="GO:0005886">
    <property type="term" value="C:plasma membrane"/>
    <property type="evidence" value="ECO:0007669"/>
    <property type="project" value="UniProtKB-SubCell"/>
</dbReference>
<proteinExistence type="inferred from homology"/>
<protein>
    <recommendedName>
        <fullName evidence="8">Probable membrane transporter protein</fullName>
    </recommendedName>
</protein>
<comment type="similarity">
    <text evidence="2 8">Belongs to the 4-toluene sulfonate uptake permease (TSUP) (TC 2.A.102) family.</text>
</comment>
<dbReference type="PANTHER" id="PTHR30269:SF37">
    <property type="entry name" value="MEMBRANE TRANSPORTER PROTEIN"/>
    <property type="match status" value="1"/>
</dbReference>
<evidence type="ECO:0000256" key="4">
    <source>
        <dbReference type="ARBA" id="ARBA00022475"/>
    </source>
</evidence>
<evidence type="ECO:0000256" key="8">
    <source>
        <dbReference type="RuleBase" id="RU363041"/>
    </source>
</evidence>
<dbReference type="STRING" id="1654360.EA58_13415"/>
<dbReference type="AlphaFoldDB" id="A0A066RUU2"/>
<evidence type="ECO:0000256" key="2">
    <source>
        <dbReference type="ARBA" id="ARBA00009142"/>
    </source>
</evidence>
<evidence type="ECO:0000313" key="10">
    <source>
        <dbReference type="Proteomes" id="UP000027192"/>
    </source>
</evidence>
<feature type="transmembrane region" description="Helical" evidence="8">
    <location>
        <begin position="78"/>
        <end position="95"/>
    </location>
</feature>
<dbReference type="PANTHER" id="PTHR30269">
    <property type="entry name" value="TRANSMEMBRANE PROTEIN YFCA"/>
    <property type="match status" value="1"/>
</dbReference>
<comment type="subcellular location">
    <subcellularLocation>
        <location evidence="1 8">Cell membrane</location>
        <topology evidence="1 8">Multi-pass membrane protein</topology>
    </subcellularLocation>
</comment>
<evidence type="ECO:0000256" key="1">
    <source>
        <dbReference type="ARBA" id="ARBA00004651"/>
    </source>
</evidence>
<keyword evidence="5 8" id="KW-0812">Transmembrane</keyword>
<dbReference type="InterPro" id="IPR052017">
    <property type="entry name" value="TSUP"/>
</dbReference>
<keyword evidence="3" id="KW-0813">Transport</keyword>
<evidence type="ECO:0000313" key="9">
    <source>
        <dbReference type="EMBL" id="KDM91143.1"/>
    </source>
</evidence>
<evidence type="ECO:0000256" key="3">
    <source>
        <dbReference type="ARBA" id="ARBA00022448"/>
    </source>
</evidence>
<evidence type="ECO:0000256" key="6">
    <source>
        <dbReference type="ARBA" id="ARBA00022989"/>
    </source>
</evidence>
<comment type="caution">
    <text evidence="9">The sequence shown here is derived from an EMBL/GenBank/DDBJ whole genome shotgun (WGS) entry which is preliminary data.</text>
</comment>
<name>A0A066RUU2_9GAMM</name>
<dbReference type="Pfam" id="PF01925">
    <property type="entry name" value="TauE"/>
    <property type="match status" value="1"/>
</dbReference>
<feature type="transmembrane region" description="Helical" evidence="8">
    <location>
        <begin position="50"/>
        <end position="71"/>
    </location>
</feature>
<reference evidence="9 10" key="1">
    <citation type="submission" date="2014-04" db="EMBL/GenBank/DDBJ databases">
        <title>Draft genome sequence of Photobacterium halotolerans S2753: a solonamide, ngercheumicin and holomycin producer.</title>
        <authorList>
            <person name="Machado H.R."/>
            <person name="Gram L."/>
        </authorList>
    </citation>
    <scope>NUCLEOTIDE SEQUENCE [LARGE SCALE GENOMIC DNA]</scope>
    <source>
        <strain evidence="9 10">S2753</strain>
    </source>
</reference>
<feature type="transmembrane region" description="Helical" evidence="8">
    <location>
        <begin position="143"/>
        <end position="167"/>
    </location>
</feature>
<organism evidence="9 10">
    <name type="scientific">Photobacterium galatheae</name>
    <dbReference type="NCBI Taxonomy" id="1654360"/>
    <lineage>
        <taxon>Bacteria</taxon>
        <taxon>Pseudomonadati</taxon>
        <taxon>Pseudomonadota</taxon>
        <taxon>Gammaproteobacteria</taxon>
        <taxon>Vibrionales</taxon>
        <taxon>Vibrionaceae</taxon>
        <taxon>Photobacterium</taxon>
    </lineage>
</organism>
<feature type="transmembrane region" description="Helical" evidence="8">
    <location>
        <begin position="173"/>
        <end position="190"/>
    </location>
</feature>
<keyword evidence="7 8" id="KW-0472">Membrane</keyword>
<evidence type="ECO:0000256" key="7">
    <source>
        <dbReference type="ARBA" id="ARBA00023136"/>
    </source>
</evidence>
<evidence type="ECO:0000256" key="5">
    <source>
        <dbReference type="ARBA" id="ARBA00022692"/>
    </source>
</evidence>
<feature type="transmembrane region" description="Helical" evidence="8">
    <location>
        <begin position="101"/>
        <end position="122"/>
    </location>
</feature>
<dbReference type="EMBL" id="JMIB01000026">
    <property type="protein sequence ID" value="KDM91143.1"/>
    <property type="molecule type" value="Genomic_DNA"/>
</dbReference>
<accession>A0A066RUU2</accession>
<dbReference type="InterPro" id="IPR002781">
    <property type="entry name" value="TM_pro_TauE-like"/>
</dbReference>